<evidence type="ECO:0000313" key="2">
    <source>
        <dbReference type="EMBL" id="OOV30092.1"/>
    </source>
</evidence>
<proteinExistence type="predicted"/>
<name>A0A1T1CN83_9SYNE</name>
<evidence type="ECO:0000313" key="3">
    <source>
        <dbReference type="Proteomes" id="UP000242636"/>
    </source>
</evidence>
<organism evidence="2 3">
    <name type="scientific">Candidatus Synechococcus spongiarum LMB bulk15M</name>
    <dbReference type="NCBI Taxonomy" id="1943582"/>
    <lineage>
        <taxon>Bacteria</taxon>
        <taxon>Bacillati</taxon>
        <taxon>Cyanobacteriota</taxon>
        <taxon>Cyanophyceae</taxon>
        <taxon>Synechococcales</taxon>
        <taxon>Synechococcaceae</taxon>
        <taxon>Synechococcus</taxon>
    </lineage>
</organism>
<accession>A0A1T1CN83</accession>
<feature type="region of interest" description="Disordered" evidence="1">
    <location>
        <begin position="14"/>
        <end position="51"/>
    </location>
</feature>
<feature type="compositionally biased region" description="Polar residues" evidence="1">
    <location>
        <begin position="17"/>
        <end position="51"/>
    </location>
</feature>
<keyword evidence="3" id="KW-1185">Reference proteome</keyword>
<gene>
    <name evidence="2" type="ORF">BV61_05575</name>
</gene>
<comment type="caution">
    <text evidence="2">The sequence shown here is derived from an EMBL/GenBank/DDBJ whole genome shotgun (WGS) entry which is preliminary data.</text>
</comment>
<protein>
    <submittedName>
        <fullName evidence="2">Uncharacterized protein</fullName>
    </submittedName>
</protein>
<reference evidence="2 3" key="1">
    <citation type="submission" date="2017-02" db="EMBL/GenBank/DDBJ databases">
        <title>Draft Genome Sequences of 'Candidatus Synechococcus spongiarum', Cyanobacterial Symbionts of the Mediterranean Sponge Aplysina aerophoba from two locations.</title>
        <authorList>
            <person name="Slaby B.M."/>
            <person name="Hentschel U."/>
        </authorList>
    </citation>
    <scope>NUCLEOTIDE SEQUENCE [LARGE SCALE GENOMIC DNA]</scope>
    <source>
        <strain evidence="2">LMB bulk15M</strain>
    </source>
</reference>
<feature type="region of interest" description="Disordered" evidence="1">
    <location>
        <begin position="73"/>
        <end position="94"/>
    </location>
</feature>
<evidence type="ECO:0000256" key="1">
    <source>
        <dbReference type="SAM" id="MobiDB-lite"/>
    </source>
</evidence>
<dbReference type="Proteomes" id="UP000242636">
    <property type="component" value="Unassembled WGS sequence"/>
</dbReference>
<sequence length="118" mass="12756">MGRVDPMACAQACGSGLEQTTPAAEQSARNVDRVSGSSSTRPAAKESQWQVSKCNWSHSIPRALWTEILWTGGEESPAEAKDAEDMEEATPATGLRNKSIEESVDFLAIRWGVASNFQ</sequence>
<dbReference type="AlphaFoldDB" id="A0A1T1CN83"/>
<dbReference type="EMBL" id="MWLD01000067">
    <property type="protein sequence ID" value="OOV30092.1"/>
    <property type="molecule type" value="Genomic_DNA"/>
</dbReference>